<evidence type="ECO:0000313" key="2">
    <source>
        <dbReference type="EMBL" id="KAK1566168.1"/>
    </source>
</evidence>
<sequence>MLQPGAITGGGRWGSVAYHVWLHKSQALFTIASDEEVEARLHTGLDNIKLPTADSSAILKYFAMTNVFAPGKHTIQVDSAPNAHLPYDLIIFGNVEPAEESPTVQAIAIISIQFAPDNVVNTAPKSNEDYRRDMPGDKPILKQTLDILADGKTDEIQMLIAGGSDYHINTEASIKTAEADDADYSASFELNQFGGMYEFIQPDSLNKAVLVVDSANLRVYINGDHVHNETDNNGNIVFTNDGYKYVLRFSLAKASVDDEAVFTTFKGTRSKSGDAAAENVAGRMSKSPPLDSTIALTPSSTIPSYIFGAIGDTYFIAAYVSDKVVKYHDWHARKLLTAEETKRKALKRIAQVPQQHVPFSALEPQIFQDQIGDNALKKAAADAAHAKLVSKCNSVLGLYFSARMQAVEGVLTSDESKAQLHRLAEAELDKRQVLVRGLTKDSVYIKTLVEVEVLKKRYEDHKKARDVNNSLVATFKDQRANFEQELTQTQTDRAREAGRLKDKQNQSDTDIDKNATIKSIKKRIKTAKQDKQDCRNKRNTAI</sequence>
<reference evidence="2" key="1">
    <citation type="submission" date="2021-06" db="EMBL/GenBank/DDBJ databases">
        <title>Comparative genomics, transcriptomics and evolutionary studies reveal genomic signatures of adaptation to plant cell wall in hemibiotrophic fungi.</title>
        <authorList>
            <consortium name="DOE Joint Genome Institute"/>
            <person name="Baroncelli R."/>
            <person name="Diaz J.F."/>
            <person name="Benocci T."/>
            <person name="Peng M."/>
            <person name="Battaglia E."/>
            <person name="Haridas S."/>
            <person name="Andreopoulos W."/>
            <person name="Labutti K."/>
            <person name="Pangilinan J."/>
            <person name="Floch G.L."/>
            <person name="Makela M.R."/>
            <person name="Henrissat B."/>
            <person name="Grigoriev I.V."/>
            <person name="Crouch J.A."/>
            <person name="De Vries R.P."/>
            <person name="Sukno S.A."/>
            <person name="Thon M.R."/>
        </authorList>
    </citation>
    <scope>NUCLEOTIDE SEQUENCE</scope>
    <source>
        <strain evidence="2">CBS 125086</strain>
    </source>
</reference>
<comment type="caution">
    <text evidence="2">The sequence shown here is derived from an EMBL/GenBank/DDBJ whole genome shotgun (WGS) entry which is preliminary data.</text>
</comment>
<dbReference type="EMBL" id="JAHLJV010000155">
    <property type="protein sequence ID" value="KAK1566168.1"/>
    <property type="molecule type" value="Genomic_DNA"/>
</dbReference>
<dbReference type="Proteomes" id="UP001230504">
    <property type="component" value="Unassembled WGS sequence"/>
</dbReference>
<dbReference type="RefSeq" id="XP_060407372.1">
    <property type="nucleotide sequence ID" value="XM_060564377.1"/>
</dbReference>
<feature type="region of interest" description="Disordered" evidence="1">
    <location>
        <begin position="487"/>
        <end position="514"/>
    </location>
</feature>
<organism evidence="2 3">
    <name type="scientific">Colletotrichum navitas</name>
    <dbReference type="NCBI Taxonomy" id="681940"/>
    <lineage>
        <taxon>Eukaryota</taxon>
        <taxon>Fungi</taxon>
        <taxon>Dikarya</taxon>
        <taxon>Ascomycota</taxon>
        <taxon>Pezizomycotina</taxon>
        <taxon>Sordariomycetes</taxon>
        <taxon>Hypocreomycetidae</taxon>
        <taxon>Glomerellales</taxon>
        <taxon>Glomerellaceae</taxon>
        <taxon>Colletotrichum</taxon>
        <taxon>Colletotrichum graminicola species complex</taxon>
    </lineage>
</organism>
<proteinExistence type="predicted"/>
<dbReference type="AlphaFoldDB" id="A0AAD8PK06"/>
<keyword evidence="3" id="KW-1185">Reference proteome</keyword>
<gene>
    <name evidence="2" type="ORF">LY79DRAFT_674906</name>
</gene>
<accession>A0AAD8PK06</accession>
<feature type="compositionally biased region" description="Basic and acidic residues" evidence="1">
    <location>
        <begin position="527"/>
        <end position="536"/>
    </location>
</feature>
<feature type="compositionally biased region" description="Basic and acidic residues" evidence="1">
    <location>
        <begin position="492"/>
        <end position="514"/>
    </location>
</feature>
<evidence type="ECO:0000256" key="1">
    <source>
        <dbReference type="SAM" id="MobiDB-lite"/>
    </source>
</evidence>
<name>A0AAD8PK06_9PEZI</name>
<evidence type="ECO:0000313" key="3">
    <source>
        <dbReference type="Proteomes" id="UP001230504"/>
    </source>
</evidence>
<dbReference type="GeneID" id="85448617"/>
<protein>
    <submittedName>
        <fullName evidence="2">Uncharacterized protein</fullName>
    </submittedName>
</protein>
<feature type="region of interest" description="Disordered" evidence="1">
    <location>
        <begin position="523"/>
        <end position="542"/>
    </location>
</feature>